<sequence length="126" mass="14326">MKFYYTGTAVFLSALFLSGCSATSSTKAIAEPISKAPEARKQEVQCYQEFSALQKLDPAAYETFRQQFDNINKNYKVYEANKSLIDSNASEVMLTEINRKISLVCVRVKNSVYTNMMHRANEMNKL</sequence>
<accession>A0ABT2RD25</accession>
<feature type="signal peptide" evidence="1">
    <location>
        <begin position="1"/>
        <end position="30"/>
    </location>
</feature>
<evidence type="ECO:0000313" key="3">
    <source>
        <dbReference type="Proteomes" id="UP001062027"/>
    </source>
</evidence>
<dbReference type="EMBL" id="JAMHKS010000074">
    <property type="protein sequence ID" value="MCU6678693.1"/>
    <property type="molecule type" value="Genomic_DNA"/>
</dbReference>
<evidence type="ECO:0008006" key="4">
    <source>
        <dbReference type="Google" id="ProtNLM"/>
    </source>
</evidence>
<name>A0ABT2RD25_9ENTR</name>
<keyword evidence="1" id="KW-0732">Signal</keyword>
<dbReference type="RefSeq" id="WP_262663180.1">
    <property type="nucleotide sequence ID" value="NZ_JAMHKS010000074.1"/>
</dbReference>
<evidence type="ECO:0000313" key="2">
    <source>
        <dbReference type="EMBL" id="MCU6678693.1"/>
    </source>
</evidence>
<proteinExistence type="predicted"/>
<organism evidence="2 3">
    <name type="scientific">Leclercia tamurae</name>
    <dbReference type="NCBI Taxonomy" id="2926467"/>
    <lineage>
        <taxon>Bacteria</taxon>
        <taxon>Pseudomonadati</taxon>
        <taxon>Pseudomonadota</taxon>
        <taxon>Gammaproteobacteria</taxon>
        <taxon>Enterobacterales</taxon>
        <taxon>Enterobacteriaceae</taxon>
        <taxon>Leclercia</taxon>
    </lineage>
</organism>
<protein>
    <recommendedName>
        <fullName evidence="4">Lipoprotein</fullName>
    </recommendedName>
</protein>
<feature type="chain" id="PRO_5047411460" description="Lipoprotein" evidence="1">
    <location>
        <begin position="31"/>
        <end position="126"/>
    </location>
</feature>
<gene>
    <name evidence="2" type="ORF">M8318_13540</name>
</gene>
<dbReference type="Proteomes" id="UP001062027">
    <property type="component" value="Unassembled WGS sequence"/>
</dbReference>
<keyword evidence="3" id="KW-1185">Reference proteome</keyword>
<dbReference type="PROSITE" id="PS51257">
    <property type="entry name" value="PROKAR_LIPOPROTEIN"/>
    <property type="match status" value="1"/>
</dbReference>
<evidence type="ECO:0000256" key="1">
    <source>
        <dbReference type="SAM" id="SignalP"/>
    </source>
</evidence>
<reference evidence="2" key="1">
    <citation type="submission" date="2022-05" db="EMBL/GenBank/DDBJ databases">
        <title>Description of a novel species of Leclercia; Leclercia tamurae and the Proposal for a Novel Genus Silvania gen. nov. Containing Two Novel Species Silvania hatchlandensis sp. nov. and Silvania confinis sp. nov. Isolated from the Rhizosphere of Oak.</title>
        <authorList>
            <person name="Maddock D.W."/>
            <person name="Brady C.L."/>
            <person name="Denman S."/>
            <person name="Arnold D."/>
        </authorList>
    </citation>
    <scope>NUCLEOTIDE SEQUENCE</scope>
    <source>
        <strain evidence="2">H6S3</strain>
    </source>
</reference>
<comment type="caution">
    <text evidence="2">The sequence shown here is derived from an EMBL/GenBank/DDBJ whole genome shotgun (WGS) entry which is preliminary data.</text>
</comment>